<evidence type="ECO:0000259" key="5">
    <source>
        <dbReference type="PROSITE" id="PS51782"/>
    </source>
</evidence>
<gene>
    <name evidence="6" type="ORF">BO82DRAFT_414824</name>
</gene>
<protein>
    <recommendedName>
        <fullName evidence="5">LysM domain-containing protein</fullName>
    </recommendedName>
</protein>
<proteinExistence type="predicted"/>
<evidence type="ECO:0000256" key="3">
    <source>
        <dbReference type="ARBA" id="ARBA00023026"/>
    </source>
</evidence>
<dbReference type="OrthoDB" id="5985073at2759"/>
<dbReference type="RefSeq" id="XP_025492103.1">
    <property type="nucleotide sequence ID" value="XM_025639935.1"/>
</dbReference>
<keyword evidence="2 4" id="KW-0732">Signal</keyword>
<dbReference type="PROSITE" id="PS51782">
    <property type="entry name" value="LYSM"/>
    <property type="match status" value="7"/>
</dbReference>
<feature type="domain" description="LysM" evidence="5">
    <location>
        <begin position="540"/>
        <end position="586"/>
    </location>
</feature>
<feature type="domain" description="LysM" evidence="5">
    <location>
        <begin position="618"/>
        <end position="664"/>
    </location>
</feature>
<dbReference type="Pfam" id="PF01476">
    <property type="entry name" value="LysM"/>
    <property type="match status" value="4"/>
</dbReference>
<dbReference type="GeneID" id="37142677"/>
<feature type="domain" description="LysM" evidence="5">
    <location>
        <begin position="194"/>
        <end position="242"/>
    </location>
</feature>
<sequence>MHLSLLLSIAFGHLVYAYSGHHGAYHVHHRRDTTTPTPTTTTTTTTAVSLSVLPSPDKPTVTGTVSTCNAWYDVVEGDSCWSITTALGITQAQFEEWNPAVGSTCLVEVGVSYCVGVGAVVSSTTSSASTPTSTTGSVTPTSSFNSTITANTTATMTTPYSILSYNTTTNPVTITNTNWPPSETQTGQPSYCNNWYQATQNDDCTTIVSQYSTWMDLDDFLDWNPGVGENCTNIYYGYWYCVGIAPQTSYTDNGTATSLWYPSWTYSAPPAMNTSFSPSPAQAGMASDCQDYYITESNDTCTSIVSFLGYITEEQFIAWNPAVGTDCSDIQSGYYYCIWSGTSLPMPSTTATLPSPVQTGIISTCTAWYQATDGDDCTLIVDEFGTFSESDFLSWNPAVLSDCSGLVVGDYYCVAVPGTPTTRTASVSALPTPTTPAGTISTCVSYWLVGTGDNCTTIATANGISTSDLVDWNPSLGSNCTGLAVNTYICVGVPSNDTTTISSSTSINSMTSTSTGATTTTTAGATPSPIQTGMTTGCIRFYKVQANNDCYDIALDAGVALSDLYAWNPAIGSDCSGLQANVFVCVGTSGYATTITSGDPVPVTPTPTQTGMVSGCLRFYDVQSNDDCYDLASEAGVQLSDFYSWNPALGTDCAGLEASTYVCIGTTGPITTINSGTPVPATATATATA</sequence>
<feature type="chain" id="PRO_5016301175" description="LysM domain-containing protein" evidence="4">
    <location>
        <begin position="18"/>
        <end position="689"/>
    </location>
</feature>
<feature type="domain" description="LysM" evidence="5">
    <location>
        <begin position="445"/>
        <end position="491"/>
    </location>
</feature>
<dbReference type="InterPro" id="IPR052210">
    <property type="entry name" value="LysM1-like"/>
</dbReference>
<feature type="signal peptide" evidence="4">
    <location>
        <begin position="1"/>
        <end position="17"/>
    </location>
</feature>
<dbReference type="SMART" id="SM00257">
    <property type="entry name" value="LysM"/>
    <property type="match status" value="7"/>
</dbReference>
<dbReference type="AlphaFoldDB" id="A0A319CT34"/>
<dbReference type="VEuPathDB" id="FungiDB:BO82DRAFT_414824"/>
<evidence type="ECO:0000256" key="2">
    <source>
        <dbReference type="ARBA" id="ARBA00022729"/>
    </source>
</evidence>
<dbReference type="EMBL" id="KZ821699">
    <property type="protein sequence ID" value="PYH81903.1"/>
    <property type="molecule type" value="Genomic_DNA"/>
</dbReference>
<dbReference type="GO" id="GO:0008061">
    <property type="term" value="F:chitin binding"/>
    <property type="evidence" value="ECO:0007669"/>
    <property type="project" value="UniProtKB-KW"/>
</dbReference>
<accession>A0A319CT34</accession>
<evidence type="ECO:0000313" key="6">
    <source>
        <dbReference type="EMBL" id="PYH81903.1"/>
    </source>
</evidence>
<feature type="domain" description="LysM" evidence="5">
    <location>
        <begin position="291"/>
        <end position="338"/>
    </location>
</feature>
<dbReference type="PANTHER" id="PTHR34997:SF2">
    <property type="entry name" value="LYSM DOMAIN-CONTAINING PROTEIN-RELATED"/>
    <property type="match status" value="1"/>
</dbReference>
<dbReference type="InterPro" id="IPR036779">
    <property type="entry name" value="LysM_dom_sf"/>
</dbReference>
<keyword evidence="1" id="KW-0147">Chitin-binding</keyword>
<dbReference type="STRING" id="1448315.A0A319CT34"/>
<dbReference type="PANTHER" id="PTHR34997">
    <property type="entry name" value="AM15"/>
    <property type="match status" value="1"/>
</dbReference>
<keyword evidence="3" id="KW-0843">Virulence</keyword>
<keyword evidence="7" id="KW-1185">Reference proteome</keyword>
<dbReference type="InterPro" id="IPR018392">
    <property type="entry name" value="LysM"/>
</dbReference>
<dbReference type="SUPFAM" id="SSF54106">
    <property type="entry name" value="LysM domain"/>
    <property type="match status" value="4"/>
</dbReference>
<evidence type="ECO:0000256" key="4">
    <source>
        <dbReference type="SAM" id="SignalP"/>
    </source>
</evidence>
<organism evidence="6 7">
    <name type="scientific">Aspergillus uvarum CBS 121591</name>
    <dbReference type="NCBI Taxonomy" id="1448315"/>
    <lineage>
        <taxon>Eukaryota</taxon>
        <taxon>Fungi</taxon>
        <taxon>Dikarya</taxon>
        <taxon>Ascomycota</taxon>
        <taxon>Pezizomycotina</taxon>
        <taxon>Eurotiomycetes</taxon>
        <taxon>Eurotiomycetidae</taxon>
        <taxon>Eurotiales</taxon>
        <taxon>Aspergillaceae</taxon>
        <taxon>Aspergillus</taxon>
        <taxon>Aspergillus subgen. Circumdati</taxon>
    </lineage>
</organism>
<feature type="domain" description="LysM" evidence="5">
    <location>
        <begin position="367"/>
        <end position="414"/>
    </location>
</feature>
<evidence type="ECO:0000313" key="7">
    <source>
        <dbReference type="Proteomes" id="UP000248340"/>
    </source>
</evidence>
<dbReference type="Proteomes" id="UP000248340">
    <property type="component" value="Unassembled WGS sequence"/>
</dbReference>
<evidence type="ECO:0000256" key="1">
    <source>
        <dbReference type="ARBA" id="ARBA00022669"/>
    </source>
</evidence>
<feature type="domain" description="LysM" evidence="5">
    <location>
        <begin position="70"/>
        <end position="115"/>
    </location>
</feature>
<reference evidence="6 7" key="1">
    <citation type="submission" date="2016-12" db="EMBL/GenBank/DDBJ databases">
        <title>The genomes of Aspergillus section Nigri reveals drivers in fungal speciation.</title>
        <authorList>
            <consortium name="DOE Joint Genome Institute"/>
            <person name="Vesth T.C."/>
            <person name="Nybo J."/>
            <person name="Theobald S."/>
            <person name="Brandl J."/>
            <person name="Frisvad J.C."/>
            <person name="Nielsen K.F."/>
            <person name="Lyhne E.K."/>
            <person name="Kogle M.E."/>
            <person name="Kuo A."/>
            <person name="Riley R."/>
            <person name="Clum A."/>
            <person name="Nolan M."/>
            <person name="Lipzen A."/>
            <person name="Salamov A."/>
            <person name="Henrissat B."/>
            <person name="Wiebenga A."/>
            <person name="De Vries R.P."/>
            <person name="Grigoriev I.V."/>
            <person name="Mortensen U.H."/>
            <person name="Andersen M.R."/>
            <person name="Baker S.E."/>
        </authorList>
    </citation>
    <scope>NUCLEOTIDE SEQUENCE [LARGE SCALE GENOMIC DNA]</scope>
    <source>
        <strain evidence="6 7">CBS 121591</strain>
    </source>
</reference>
<name>A0A319CT34_9EURO</name>
<dbReference type="Gene3D" id="3.10.350.10">
    <property type="entry name" value="LysM domain"/>
    <property type="match status" value="7"/>
</dbReference>
<dbReference type="CDD" id="cd00118">
    <property type="entry name" value="LysM"/>
    <property type="match status" value="4"/>
</dbReference>